<evidence type="ECO:0000256" key="2">
    <source>
        <dbReference type="ARBA" id="ARBA00005779"/>
    </source>
</evidence>
<feature type="transmembrane region" description="Helical" evidence="7">
    <location>
        <begin position="62"/>
        <end position="84"/>
    </location>
</feature>
<evidence type="ECO:0000313" key="9">
    <source>
        <dbReference type="Proteomes" id="UP000572680"/>
    </source>
</evidence>
<evidence type="ECO:0000256" key="6">
    <source>
        <dbReference type="ARBA" id="ARBA00023136"/>
    </source>
</evidence>
<keyword evidence="5 7" id="KW-1133">Transmembrane helix</keyword>
<organism evidence="8 9">
    <name type="scientific">Actinomadura namibiensis</name>
    <dbReference type="NCBI Taxonomy" id="182080"/>
    <lineage>
        <taxon>Bacteria</taxon>
        <taxon>Bacillati</taxon>
        <taxon>Actinomycetota</taxon>
        <taxon>Actinomycetes</taxon>
        <taxon>Streptosporangiales</taxon>
        <taxon>Thermomonosporaceae</taxon>
        <taxon>Actinomadura</taxon>
    </lineage>
</organism>
<feature type="transmembrane region" description="Helical" evidence="7">
    <location>
        <begin position="135"/>
        <end position="154"/>
    </location>
</feature>
<dbReference type="GO" id="GO:0005886">
    <property type="term" value="C:plasma membrane"/>
    <property type="evidence" value="ECO:0007669"/>
    <property type="project" value="UniProtKB-SubCell"/>
</dbReference>
<protein>
    <submittedName>
        <fullName evidence="8">Uncharacterized membrane protein YjfL (UPF0719 family)</fullName>
    </submittedName>
</protein>
<evidence type="ECO:0000256" key="4">
    <source>
        <dbReference type="ARBA" id="ARBA00022692"/>
    </source>
</evidence>
<dbReference type="Pfam" id="PF03994">
    <property type="entry name" value="DUF350"/>
    <property type="match status" value="1"/>
</dbReference>
<gene>
    <name evidence="8" type="ORF">HNR61_001245</name>
</gene>
<sequence length="155" mass="16077">MTTLAQTAADDNLGLFLLEGTGALLAYAAVGLALFVAGFYMTDLVVPGRLITVLRQHRNPNATLLVCASMIGVGLITAVSIFAAGGDLVEGLSRTAVFGLVGILAQGLATMIFDRLIGINVRELADDAEDRLEPAAILLAVANLMIGFVVAVSVY</sequence>
<dbReference type="AlphaFoldDB" id="A0A7W3QJS9"/>
<keyword evidence="4 7" id="KW-0812">Transmembrane</keyword>
<name>A0A7W3QJS9_ACTNM</name>
<dbReference type="InterPro" id="IPR007140">
    <property type="entry name" value="DUF350"/>
</dbReference>
<keyword evidence="9" id="KW-1185">Reference proteome</keyword>
<proteinExistence type="inferred from homology"/>
<comment type="similarity">
    <text evidence="2">Belongs to the UPF0719 family.</text>
</comment>
<dbReference type="RefSeq" id="WP_182842042.1">
    <property type="nucleotide sequence ID" value="NZ_BAAALP010000012.1"/>
</dbReference>
<comment type="caution">
    <text evidence="8">The sequence shown here is derived from an EMBL/GenBank/DDBJ whole genome shotgun (WGS) entry which is preliminary data.</text>
</comment>
<keyword evidence="3" id="KW-1003">Cell membrane</keyword>
<evidence type="ECO:0000256" key="3">
    <source>
        <dbReference type="ARBA" id="ARBA00022475"/>
    </source>
</evidence>
<keyword evidence="6 7" id="KW-0472">Membrane</keyword>
<evidence type="ECO:0000256" key="5">
    <source>
        <dbReference type="ARBA" id="ARBA00022989"/>
    </source>
</evidence>
<comment type="subcellular location">
    <subcellularLocation>
        <location evidence="1">Cell membrane</location>
        <topology evidence="1">Multi-pass membrane protein</topology>
    </subcellularLocation>
</comment>
<evidence type="ECO:0000313" key="8">
    <source>
        <dbReference type="EMBL" id="MBA8949647.1"/>
    </source>
</evidence>
<dbReference type="EMBL" id="JACJIA010000001">
    <property type="protein sequence ID" value="MBA8949647.1"/>
    <property type="molecule type" value="Genomic_DNA"/>
</dbReference>
<feature type="transmembrane region" description="Helical" evidence="7">
    <location>
        <begin position="20"/>
        <end position="41"/>
    </location>
</feature>
<feature type="transmembrane region" description="Helical" evidence="7">
    <location>
        <begin position="96"/>
        <end position="114"/>
    </location>
</feature>
<evidence type="ECO:0000256" key="1">
    <source>
        <dbReference type="ARBA" id="ARBA00004651"/>
    </source>
</evidence>
<evidence type="ECO:0000256" key="7">
    <source>
        <dbReference type="SAM" id="Phobius"/>
    </source>
</evidence>
<dbReference type="Proteomes" id="UP000572680">
    <property type="component" value="Unassembled WGS sequence"/>
</dbReference>
<accession>A0A7W3QJS9</accession>
<reference evidence="8 9" key="1">
    <citation type="submission" date="2020-08" db="EMBL/GenBank/DDBJ databases">
        <title>Genomic Encyclopedia of Type Strains, Phase IV (KMG-IV): sequencing the most valuable type-strain genomes for metagenomic binning, comparative biology and taxonomic classification.</title>
        <authorList>
            <person name="Goeker M."/>
        </authorList>
    </citation>
    <scope>NUCLEOTIDE SEQUENCE [LARGE SCALE GENOMIC DNA]</scope>
    <source>
        <strain evidence="8 9">DSM 44197</strain>
    </source>
</reference>